<accession>A0ABZ0I4U3</accession>
<dbReference type="SUPFAM" id="SSF52540">
    <property type="entry name" value="P-loop containing nucleoside triphosphate hydrolases"/>
    <property type="match status" value="1"/>
</dbReference>
<reference evidence="2 3" key="1">
    <citation type="submission" date="2023-10" db="EMBL/GenBank/DDBJ databases">
        <title>Two novel species belonging to the OM43/NOR5 clade.</title>
        <authorList>
            <person name="Park M."/>
        </authorList>
    </citation>
    <scope>NUCLEOTIDE SEQUENCE [LARGE SCALE GENOMIC DNA]</scope>
    <source>
        <strain evidence="2 3">IMCC43200</strain>
    </source>
</reference>
<evidence type="ECO:0000313" key="2">
    <source>
        <dbReference type="EMBL" id="WOJ93540.1"/>
    </source>
</evidence>
<feature type="domain" description="Hda lid" evidence="1">
    <location>
        <begin position="169"/>
        <end position="233"/>
    </location>
</feature>
<gene>
    <name evidence="2" type="primary">hda</name>
    <name evidence="2" type="ORF">R0135_17435</name>
</gene>
<dbReference type="InterPro" id="IPR017788">
    <property type="entry name" value="Hda"/>
</dbReference>
<dbReference type="PANTHER" id="PTHR30050">
    <property type="entry name" value="CHROMOSOMAL REPLICATION INITIATOR PROTEIN DNAA"/>
    <property type="match status" value="1"/>
</dbReference>
<dbReference type="InterPro" id="IPR055199">
    <property type="entry name" value="Hda_lid"/>
</dbReference>
<keyword evidence="3" id="KW-1185">Reference proteome</keyword>
<evidence type="ECO:0000313" key="3">
    <source>
        <dbReference type="Proteomes" id="UP001626537"/>
    </source>
</evidence>
<organism evidence="2 3">
    <name type="scientific">Congregibacter variabilis</name>
    <dbReference type="NCBI Taxonomy" id="3081200"/>
    <lineage>
        <taxon>Bacteria</taxon>
        <taxon>Pseudomonadati</taxon>
        <taxon>Pseudomonadota</taxon>
        <taxon>Gammaproteobacteria</taxon>
        <taxon>Cellvibrionales</taxon>
        <taxon>Halieaceae</taxon>
        <taxon>Congregibacter</taxon>
    </lineage>
</organism>
<dbReference type="PANTHER" id="PTHR30050:SF5">
    <property type="entry name" value="DNAA REGULATORY INACTIVATOR HDA"/>
    <property type="match status" value="1"/>
</dbReference>
<dbReference type="Pfam" id="PF22688">
    <property type="entry name" value="Hda_lid"/>
    <property type="match status" value="1"/>
</dbReference>
<proteinExistence type="predicted"/>
<dbReference type="Gene3D" id="3.40.50.300">
    <property type="entry name" value="P-loop containing nucleotide triphosphate hydrolases"/>
    <property type="match status" value="1"/>
</dbReference>
<protein>
    <submittedName>
        <fullName evidence="2">DnaA regulatory inactivator Hda</fullName>
    </submittedName>
</protein>
<sequence length="235" mass="25710">MMPDSAHSRDQSPQLPLQIGLEDDSTFDNFLARKALAPLLDSLSRPNTEPLQFIHGAAGEGKSHLLQALCHATEGALYLPLCALLDSPAKEVLQDLESSSLLALDELEAIAGRSDWEEALFHLINRARATQCPLWIAARRPATDLGVQLADLSSRLAGGVTWAIGAASDDDKLEILKFRAQRRGLLLPDAVAQYLCSRESRALCDLMGALDRLDRASLQLQRPLTVPLVREVMAW</sequence>
<dbReference type="Gene3D" id="1.10.8.60">
    <property type="match status" value="1"/>
</dbReference>
<dbReference type="EMBL" id="CP136864">
    <property type="protein sequence ID" value="WOJ93540.1"/>
    <property type="molecule type" value="Genomic_DNA"/>
</dbReference>
<evidence type="ECO:0000259" key="1">
    <source>
        <dbReference type="Pfam" id="PF22688"/>
    </source>
</evidence>
<dbReference type="InterPro" id="IPR027417">
    <property type="entry name" value="P-loop_NTPase"/>
</dbReference>
<dbReference type="RefSeq" id="WP_407348186.1">
    <property type="nucleotide sequence ID" value="NZ_CP136864.1"/>
</dbReference>
<name>A0ABZ0I4U3_9GAMM</name>
<dbReference type="Proteomes" id="UP001626537">
    <property type="component" value="Chromosome"/>
</dbReference>
<dbReference type="NCBIfam" id="TIGR03420">
    <property type="entry name" value="DnaA_homol_Hda"/>
    <property type="match status" value="1"/>
</dbReference>